<evidence type="ECO:0000313" key="3">
    <source>
        <dbReference type="Proteomes" id="UP000246085"/>
    </source>
</evidence>
<protein>
    <submittedName>
        <fullName evidence="2">Enoyl-CoA hydratase/isomerase</fullName>
    </submittedName>
</protein>
<dbReference type="InterPro" id="IPR001753">
    <property type="entry name" value="Enoyl-CoA_hydra/iso"/>
</dbReference>
<keyword evidence="2" id="KW-0413">Isomerase</keyword>
<proteinExistence type="inferred from homology"/>
<accession>A0A2U3Q8N0</accession>
<sequence>MVSAEQMKFEVSDRVATITFDRPDRMNAWTPIMESELRRLMVIASEDDEIRAIVITGAGRGFCAGADMGRLSDASSGSAAAAAPVVPAESDDDLAQRYSYLLAVPKPIIAGINGAIAGVGLCIALYCDLRFMAAGAKLTTSFARRGLIAEHGSAWMLRQLIGPMNAADLLLSGRVVEAAEAERLGLVRMLPADTFRETVQQTASDFANLCSPRSMRIIKQQLTAAPRQTLAEATQLANREVAICRGTEDFKEGIAHFIEKRTPRFTGR</sequence>
<dbReference type="Gene3D" id="1.10.12.10">
    <property type="entry name" value="Lyase 2-enoyl-coa Hydratase, Chain A, domain 2"/>
    <property type="match status" value="1"/>
</dbReference>
<dbReference type="Gene3D" id="3.90.226.10">
    <property type="entry name" value="2-enoyl-CoA Hydratase, Chain A, domain 1"/>
    <property type="match status" value="1"/>
</dbReference>
<organism evidence="2 3">
    <name type="scientific">Bradyrhizobium vignae</name>
    <dbReference type="NCBI Taxonomy" id="1549949"/>
    <lineage>
        <taxon>Bacteria</taxon>
        <taxon>Pseudomonadati</taxon>
        <taxon>Pseudomonadota</taxon>
        <taxon>Alphaproteobacteria</taxon>
        <taxon>Hyphomicrobiales</taxon>
        <taxon>Nitrobacteraceae</taxon>
        <taxon>Bradyrhizobium</taxon>
    </lineage>
</organism>
<reference evidence="2 3" key="1">
    <citation type="submission" date="2018-03" db="EMBL/GenBank/DDBJ databases">
        <authorList>
            <person name="Gully D."/>
        </authorList>
    </citation>
    <scope>NUCLEOTIDE SEQUENCE [LARGE SCALE GENOMIC DNA]</scope>
    <source>
        <strain evidence="2">ORS3257</strain>
    </source>
</reference>
<dbReference type="Proteomes" id="UP000246085">
    <property type="component" value="Chromosome BRAD3257"/>
</dbReference>
<dbReference type="SUPFAM" id="SSF52096">
    <property type="entry name" value="ClpP/crotonase"/>
    <property type="match status" value="1"/>
</dbReference>
<gene>
    <name evidence="2" type="primary">paaG</name>
    <name evidence="2" type="ORF">BRAD3257_6845</name>
</gene>
<dbReference type="InterPro" id="IPR029045">
    <property type="entry name" value="ClpP/crotonase-like_dom_sf"/>
</dbReference>
<dbReference type="InterPro" id="IPR014748">
    <property type="entry name" value="Enoyl-CoA_hydra_C"/>
</dbReference>
<dbReference type="RefSeq" id="WP_122405027.1">
    <property type="nucleotide sequence ID" value="NZ_LS398110.1"/>
</dbReference>
<dbReference type="PANTHER" id="PTHR43459">
    <property type="entry name" value="ENOYL-COA HYDRATASE"/>
    <property type="match status" value="1"/>
</dbReference>
<dbReference type="PANTHER" id="PTHR43459:SF1">
    <property type="entry name" value="EG:BACN32G11.4 PROTEIN"/>
    <property type="match status" value="1"/>
</dbReference>
<comment type="similarity">
    <text evidence="1">Belongs to the enoyl-CoA hydratase/isomerase family.</text>
</comment>
<dbReference type="EMBL" id="LS398110">
    <property type="protein sequence ID" value="SPP97716.1"/>
    <property type="molecule type" value="Genomic_DNA"/>
</dbReference>
<dbReference type="KEGG" id="bvz:BRAD3257_6845"/>
<dbReference type="CDD" id="cd06558">
    <property type="entry name" value="crotonase-like"/>
    <property type="match status" value="1"/>
</dbReference>
<evidence type="ECO:0000256" key="1">
    <source>
        <dbReference type="ARBA" id="ARBA00005254"/>
    </source>
</evidence>
<dbReference type="GO" id="GO:0016853">
    <property type="term" value="F:isomerase activity"/>
    <property type="evidence" value="ECO:0007669"/>
    <property type="project" value="UniProtKB-KW"/>
</dbReference>
<name>A0A2U3Q8N0_9BRAD</name>
<dbReference type="Pfam" id="PF00378">
    <property type="entry name" value="ECH_1"/>
    <property type="match status" value="1"/>
</dbReference>
<evidence type="ECO:0000313" key="2">
    <source>
        <dbReference type="EMBL" id="SPP97716.1"/>
    </source>
</evidence>
<dbReference type="AlphaFoldDB" id="A0A2U3Q8N0"/>